<keyword evidence="3" id="KW-0378">Hydrolase</keyword>
<evidence type="ECO:0000256" key="1">
    <source>
        <dbReference type="ARBA" id="ARBA00004477"/>
    </source>
</evidence>
<dbReference type="GO" id="GO:0042392">
    <property type="term" value="F:sphingosine-1-phosphate phosphatase activity"/>
    <property type="evidence" value="ECO:0007669"/>
    <property type="project" value="TreeGrafter"/>
</dbReference>
<evidence type="ECO:0000313" key="10">
    <source>
        <dbReference type="EMBL" id="RKP05840.1"/>
    </source>
</evidence>
<feature type="transmembrane region" description="Helical" evidence="8">
    <location>
        <begin position="55"/>
        <end position="73"/>
    </location>
</feature>
<evidence type="ECO:0000256" key="6">
    <source>
        <dbReference type="ARBA" id="ARBA00023136"/>
    </source>
</evidence>
<feature type="transmembrane region" description="Helical" evidence="8">
    <location>
        <begin position="147"/>
        <end position="170"/>
    </location>
</feature>
<proteinExistence type="inferred from homology"/>
<dbReference type="OrthoDB" id="301434at2759"/>
<feature type="domain" description="Phosphatidic acid phosphatase type 2/haloperoxidase" evidence="9">
    <location>
        <begin position="31"/>
        <end position="139"/>
    </location>
</feature>
<evidence type="ECO:0000256" key="2">
    <source>
        <dbReference type="ARBA" id="ARBA00022692"/>
    </source>
</evidence>
<reference evidence="11" key="1">
    <citation type="journal article" date="2018" name="Nat. Microbiol.">
        <title>Leveraging single-cell genomics to expand the fungal tree of life.</title>
        <authorList>
            <person name="Ahrendt S.R."/>
            <person name="Quandt C.A."/>
            <person name="Ciobanu D."/>
            <person name="Clum A."/>
            <person name="Salamov A."/>
            <person name="Andreopoulos B."/>
            <person name="Cheng J.F."/>
            <person name="Woyke T."/>
            <person name="Pelin A."/>
            <person name="Henrissat B."/>
            <person name="Reynolds N.K."/>
            <person name="Benny G.L."/>
            <person name="Smith M.E."/>
            <person name="James T.Y."/>
            <person name="Grigoriev I.V."/>
        </authorList>
    </citation>
    <scope>NUCLEOTIDE SEQUENCE [LARGE SCALE GENOMIC DNA]</scope>
    <source>
        <strain evidence="11">RSA 1356</strain>
    </source>
</reference>
<evidence type="ECO:0000256" key="5">
    <source>
        <dbReference type="ARBA" id="ARBA00022989"/>
    </source>
</evidence>
<dbReference type="InterPro" id="IPR000326">
    <property type="entry name" value="PAP2/HPO"/>
</dbReference>
<comment type="subcellular location">
    <subcellularLocation>
        <location evidence="1">Endoplasmic reticulum membrane</location>
        <topology evidence="1">Multi-pass membrane protein</topology>
    </subcellularLocation>
</comment>
<protein>
    <recommendedName>
        <fullName evidence="9">Phosphatidic acid phosphatase type 2/haloperoxidase domain-containing protein</fullName>
    </recommendedName>
</protein>
<gene>
    <name evidence="10" type="ORF">THASP1DRAFT_25732</name>
</gene>
<dbReference type="PANTHER" id="PTHR14969">
    <property type="entry name" value="SPHINGOSINE-1-PHOSPHATE PHOSPHOHYDROLASE"/>
    <property type="match status" value="1"/>
</dbReference>
<dbReference type="SUPFAM" id="SSF48317">
    <property type="entry name" value="Acid phosphatase/Vanadium-dependent haloperoxidase"/>
    <property type="match status" value="1"/>
</dbReference>
<evidence type="ECO:0000256" key="7">
    <source>
        <dbReference type="ARBA" id="ARBA00038324"/>
    </source>
</evidence>
<dbReference type="PANTHER" id="PTHR14969:SF28">
    <property type="entry name" value="DIHYDROSPHINGOSINE 1-PHOSPHATE PHOSPHATASE LCB3-RELATED"/>
    <property type="match status" value="1"/>
</dbReference>
<evidence type="ECO:0000256" key="3">
    <source>
        <dbReference type="ARBA" id="ARBA00022801"/>
    </source>
</evidence>
<dbReference type="Pfam" id="PF01569">
    <property type="entry name" value="PAP2"/>
    <property type="match status" value="1"/>
</dbReference>
<dbReference type="Gene3D" id="1.20.144.10">
    <property type="entry name" value="Phosphatidic acid phosphatase type 2/haloperoxidase"/>
    <property type="match status" value="1"/>
</dbReference>
<dbReference type="Proteomes" id="UP000271241">
    <property type="component" value="Unassembled WGS sequence"/>
</dbReference>
<dbReference type="EMBL" id="KZ993018">
    <property type="protein sequence ID" value="RKP05840.1"/>
    <property type="molecule type" value="Genomic_DNA"/>
</dbReference>
<evidence type="ECO:0000259" key="9">
    <source>
        <dbReference type="SMART" id="SM00014"/>
    </source>
</evidence>
<feature type="transmembrane region" description="Helical" evidence="8">
    <location>
        <begin position="30"/>
        <end position="48"/>
    </location>
</feature>
<keyword evidence="2 8" id="KW-0812">Transmembrane</keyword>
<comment type="similarity">
    <text evidence="7">Belongs to the type 2 lipid phosphate phosphatase family.</text>
</comment>
<dbReference type="SMART" id="SM00014">
    <property type="entry name" value="acidPPc"/>
    <property type="match status" value="1"/>
</dbReference>
<keyword evidence="5 8" id="KW-1133">Transmembrane helix</keyword>
<dbReference type="AlphaFoldDB" id="A0A4P9XKP1"/>
<feature type="transmembrane region" description="Helical" evidence="8">
    <location>
        <begin position="121"/>
        <end position="141"/>
    </location>
</feature>
<dbReference type="STRING" id="78915.A0A4P9XKP1"/>
<organism evidence="10 11">
    <name type="scientific">Thamnocephalis sphaerospora</name>
    <dbReference type="NCBI Taxonomy" id="78915"/>
    <lineage>
        <taxon>Eukaryota</taxon>
        <taxon>Fungi</taxon>
        <taxon>Fungi incertae sedis</taxon>
        <taxon>Zoopagomycota</taxon>
        <taxon>Zoopagomycotina</taxon>
        <taxon>Zoopagomycetes</taxon>
        <taxon>Zoopagales</taxon>
        <taxon>Sigmoideomycetaceae</taxon>
        <taxon>Thamnocephalis</taxon>
    </lineage>
</organism>
<dbReference type="InterPro" id="IPR036938">
    <property type="entry name" value="PAP2/HPO_sf"/>
</dbReference>
<evidence type="ECO:0000256" key="8">
    <source>
        <dbReference type="SAM" id="Phobius"/>
    </source>
</evidence>
<sequence>MACCGTSMPNACGTRRAIAAAADTEFGRSLWIIVVAGAFVTCWFKTITKKHLLEYGFPSSHSTGAISIGLFLLELLNRQWPVFKGASMEQDDIMRLAVQCSIWLYMAVLPFSRIYCGMHGLLDVTAGSLIGVVVYQFWLHAWPAVDAWVLSADPAVPFVLACTCICLLVLHPRGHDGSPGIANRPAY</sequence>
<name>A0A4P9XKP1_9FUNG</name>
<keyword evidence="6 8" id="KW-0472">Membrane</keyword>
<evidence type="ECO:0000313" key="11">
    <source>
        <dbReference type="Proteomes" id="UP000271241"/>
    </source>
</evidence>
<accession>A0A4P9XKP1</accession>
<keyword evidence="11" id="KW-1185">Reference proteome</keyword>
<feature type="transmembrane region" description="Helical" evidence="8">
    <location>
        <begin position="93"/>
        <end position="109"/>
    </location>
</feature>
<keyword evidence="4" id="KW-0256">Endoplasmic reticulum</keyword>
<evidence type="ECO:0000256" key="4">
    <source>
        <dbReference type="ARBA" id="ARBA00022824"/>
    </source>
</evidence>
<dbReference type="GO" id="GO:0005789">
    <property type="term" value="C:endoplasmic reticulum membrane"/>
    <property type="evidence" value="ECO:0007669"/>
    <property type="project" value="UniProtKB-SubCell"/>
</dbReference>